<evidence type="ECO:0000313" key="1">
    <source>
        <dbReference type="EMBL" id="KAG5527950.1"/>
    </source>
</evidence>
<sequence length="99" mass="10402">MPPSTAGGAVEVATGSGILELMAVEGLTLNQVNSHLNYCRIKYGALPKSSNRFPPMIALQTPQSSEGATELLCKIARPIKHGKVFVDLFGSLGGLAILH</sequence>
<dbReference type="Proteomes" id="UP000823749">
    <property type="component" value="Chromosome 10"/>
</dbReference>
<evidence type="ECO:0000313" key="2">
    <source>
        <dbReference type="Proteomes" id="UP000823749"/>
    </source>
</evidence>
<dbReference type="EMBL" id="JACTNZ010000010">
    <property type="protein sequence ID" value="KAG5527950.1"/>
    <property type="molecule type" value="Genomic_DNA"/>
</dbReference>
<proteinExistence type="predicted"/>
<gene>
    <name evidence="1" type="ORF">RHGRI_028770</name>
</gene>
<dbReference type="Gene3D" id="1.10.10.60">
    <property type="entry name" value="Homeodomain-like"/>
    <property type="match status" value="1"/>
</dbReference>
<comment type="caution">
    <text evidence="1">The sequence shown here is derived from an EMBL/GenBank/DDBJ whole genome shotgun (WGS) entry which is preliminary data.</text>
</comment>
<reference evidence="1" key="1">
    <citation type="submission" date="2020-08" db="EMBL/GenBank/DDBJ databases">
        <title>Plant Genome Project.</title>
        <authorList>
            <person name="Zhang R.-G."/>
        </authorList>
    </citation>
    <scope>NUCLEOTIDE SEQUENCE</scope>
    <source>
        <strain evidence="1">WSP0</strain>
        <tissue evidence="1">Leaf</tissue>
    </source>
</reference>
<dbReference type="AlphaFoldDB" id="A0AAV6IJ01"/>
<protein>
    <submittedName>
        <fullName evidence="1">Uncharacterized protein</fullName>
    </submittedName>
</protein>
<accession>A0AAV6IJ01</accession>
<organism evidence="1 2">
    <name type="scientific">Rhododendron griersonianum</name>
    <dbReference type="NCBI Taxonomy" id="479676"/>
    <lineage>
        <taxon>Eukaryota</taxon>
        <taxon>Viridiplantae</taxon>
        <taxon>Streptophyta</taxon>
        <taxon>Embryophyta</taxon>
        <taxon>Tracheophyta</taxon>
        <taxon>Spermatophyta</taxon>
        <taxon>Magnoliopsida</taxon>
        <taxon>eudicotyledons</taxon>
        <taxon>Gunneridae</taxon>
        <taxon>Pentapetalae</taxon>
        <taxon>asterids</taxon>
        <taxon>Ericales</taxon>
        <taxon>Ericaceae</taxon>
        <taxon>Ericoideae</taxon>
        <taxon>Rhodoreae</taxon>
        <taxon>Rhododendron</taxon>
    </lineage>
</organism>
<name>A0AAV6IJ01_9ERIC</name>
<keyword evidence="2" id="KW-1185">Reference proteome</keyword>